<dbReference type="SUPFAM" id="SSF56601">
    <property type="entry name" value="beta-lactamase/transpeptidase-like"/>
    <property type="match status" value="1"/>
</dbReference>
<dbReference type="Gene3D" id="3.30.1390.30">
    <property type="entry name" value="Penicillin-binding protein 2a, domain 3"/>
    <property type="match status" value="1"/>
</dbReference>
<dbReference type="EMBL" id="CP019699">
    <property type="protein sequence ID" value="AQS57394.1"/>
    <property type="molecule type" value="Genomic_DNA"/>
</dbReference>
<dbReference type="Proteomes" id="UP000188603">
    <property type="component" value="Chromosome"/>
</dbReference>
<evidence type="ECO:0000256" key="3">
    <source>
        <dbReference type="ARBA" id="ARBA00023136"/>
    </source>
</evidence>
<dbReference type="PANTHER" id="PTHR30627">
    <property type="entry name" value="PEPTIDOGLYCAN D,D-TRANSPEPTIDASE"/>
    <property type="match status" value="1"/>
</dbReference>
<evidence type="ECO:0000259" key="7">
    <source>
        <dbReference type="Pfam" id="PF05223"/>
    </source>
</evidence>
<keyword evidence="9" id="KW-1185">Reference proteome</keyword>
<evidence type="ECO:0008006" key="10">
    <source>
        <dbReference type="Google" id="ProtNLM"/>
    </source>
</evidence>
<dbReference type="GO" id="GO:0008658">
    <property type="term" value="F:penicillin binding"/>
    <property type="evidence" value="ECO:0007669"/>
    <property type="project" value="InterPro"/>
</dbReference>
<sequence>MKRRSAFFTIVAAGLLLFNACSKGPTPEESFQAYVADWEEQDFAAMYGRLATESKEAITKDDFVERYENIYAGIEVHNLKIQTNPPEDLEPDENGEVRIPFELSMETLAGPVTFSFEGTLIQEEQGDESGWFVKWDERMIFPQMEPGDKVRAKTVKAERGEITDRHGSGLAVNGTAVAIGIVPGQLGDDGAEAKSQLADELGISVEEIDKKLAADWVQPDLFVPIATLPQGDVERIAALMEIPGVTKQDVPARVYPYGEAAAHLTGYVGEITAEEWEELKEEGYRKDDVLGKSGLEQVFEERLRGEDGGVITIESEAGEEKEVIAEKEPRHGEDIQLTVDMVLQESLYNEMKGDAGTAVALHPKTGEVLALVNSPAYDPNAFVLGLSGEQWEEWEGDPKKPLLNRFAQLFAPGSAFKPVTAAIGLEAGALRPEEKREISGRSWQADASWGNYTVRRVTDPGKPVNLRDAFVYSDNIYFAQTALDIGEEAFLEGAKGFGIGEKIPFAYPVKASQLAGEDGIQSEVQLADTGYGQGQVLMSALHLALTYTPLVNGGNMLAPQLEKSEGEPAQEVWKEQVISEETAELILSDLIDVVEHPKGTGREAKISGVTIAGKTGTAELKESQDDETGTENGWFVAVDTDDPSLLIAMMVEDVKDRGGSHYVVPKVKKVMGDFLRSD</sequence>
<name>A0A1U9KBH7_9BACL</name>
<evidence type="ECO:0000259" key="6">
    <source>
        <dbReference type="Pfam" id="PF03717"/>
    </source>
</evidence>
<evidence type="ECO:0000256" key="4">
    <source>
        <dbReference type="SAM" id="SignalP"/>
    </source>
</evidence>
<dbReference type="Gene3D" id="3.90.1310.10">
    <property type="entry name" value="Penicillin-binding protein 2a (Domain 2)"/>
    <property type="match status" value="1"/>
</dbReference>
<dbReference type="InterPro" id="IPR005311">
    <property type="entry name" value="PBP_dimer"/>
</dbReference>
<protein>
    <recommendedName>
        <fullName evidence="10">Serine-type D-Ala-D-Ala carboxypeptidase</fullName>
    </recommendedName>
</protein>
<gene>
    <name evidence="8" type="ORF">B0W44_04295</name>
</gene>
<keyword evidence="4" id="KW-0732">Signal</keyword>
<dbReference type="Gene3D" id="3.40.710.10">
    <property type="entry name" value="DD-peptidase/beta-lactamase superfamily"/>
    <property type="match status" value="1"/>
</dbReference>
<feature type="domain" description="NTF2-like N-terminal transpeptidase" evidence="7">
    <location>
        <begin position="26"/>
        <end position="147"/>
    </location>
</feature>
<dbReference type="InterPro" id="IPR001460">
    <property type="entry name" value="PCN-bd_Tpept"/>
</dbReference>
<dbReference type="GO" id="GO:0071972">
    <property type="term" value="F:peptidoglycan L,D-transpeptidase activity"/>
    <property type="evidence" value="ECO:0007669"/>
    <property type="project" value="TreeGrafter"/>
</dbReference>
<feature type="domain" description="Penicillin-binding protein dimerisation" evidence="6">
    <location>
        <begin position="155"/>
        <end position="321"/>
    </location>
</feature>
<dbReference type="InterPro" id="IPR007887">
    <property type="entry name" value="MecA_N"/>
</dbReference>
<dbReference type="InterPro" id="IPR032710">
    <property type="entry name" value="NTF2-like_dom_sf"/>
</dbReference>
<evidence type="ECO:0000256" key="2">
    <source>
        <dbReference type="ARBA" id="ARBA00007171"/>
    </source>
</evidence>
<organism evidence="8 9">
    <name type="scientific">Novibacillus thermophilus</name>
    <dbReference type="NCBI Taxonomy" id="1471761"/>
    <lineage>
        <taxon>Bacteria</taxon>
        <taxon>Bacillati</taxon>
        <taxon>Bacillota</taxon>
        <taxon>Bacilli</taxon>
        <taxon>Bacillales</taxon>
        <taxon>Thermoactinomycetaceae</taxon>
        <taxon>Novibacillus</taxon>
    </lineage>
</organism>
<keyword evidence="3" id="KW-0472">Membrane</keyword>
<dbReference type="Pfam" id="PF00905">
    <property type="entry name" value="Transpeptidase"/>
    <property type="match status" value="1"/>
</dbReference>
<dbReference type="AlphaFoldDB" id="A0A1U9KBH7"/>
<evidence type="ECO:0000313" key="8">
    <source>
        <dbReference type="EMBL" id="AQS57394.1"/>
    </source>
</evidence>
<dbReference type="GO" id="GO:0046677">
    <property type="term" value="P:response to antibiotic"/>
    <property type="evidence" value="ECO:0007669"/>
    <property type="project" value="InterPro"/>
</dbReference>
<accession>A0A1U9KBH7</accession>
<feature type="signal peptide" evidence="4">
    <location>
        <begin position="1"/>
        <end position="23"/>
    </location>
</feature>
<feature type="domain" description="Penicillin-binding protein transpeptidase" evidence="5">
    <location>
        <begin position="356"/>
        <end position="671"/>
    </location>
</feature>
<comment type="subcellular location">
    <subcellularLocation>
        <location evidence="1">Membrane</location>
    </subcellularLocation>
</comment>
<feature type="chain" id="PRO_5039320545" description="Serine-type D-Ala-D-Ala carboxypeptidase" evidence="4">
    <location>
        <begin position="24"/>
        <end position="678"/>
    </location>
</feature>
<dbReference type="Pfam" id="PF03717">
    <property type="entry name" value="PBP_dimer"/>
    <property type="match status" value="1"/>
</dbReference>
<evidence type="ECO:0000259" key="5">
    <source>
        <dbReference type="Pfam" id="PF00905"/>
    </source>
</evidence>
<dbReference type="Gene3D" id="3.10.450.100">
    <property type="entry name" value="NTF2-like, domain 1"/>
    <property type="match status" value="1"/>
</dbReference>
<evidence type="ECO:0000313" key="9">
    <source>
        <dbReference type="Proteomes" id="UP000188603"/>
    </source>
</evidence>
<proteinExistence type="inferred from homology"/>
<dbReference type="InterPro" id="IPR012338">
    <property type="entry name" value="Beta-lactam/transpept-like"/>
</dbReference>
<dbReference type="SUPFAM" id="SSF56519">
    <property type="entry name" value="Penicillin binding protein dimerisation domain"/>
    <property type="match status" value="1"/>
</dbReference>
<dbReference type="Pfam" id="PF05223">
    <property type="entry name" value="MecA_N"/>
    <property type="match status" value="1"/>
</dbReference>
<dbReference type="PANTHER" id="PTHR30627:SF25">
    <property type="entry name" value="PENICILLIN-BINDING PROTEIN 3"/>
    <property type="match status" value="1"/>
</dbReference>
<dbReference type="InterPro" id="IPR050515">
    <property type="entry name" value="Beta-lactam/transpept"/>
</dbReference>
<dbReference type="KEGG" id="ntr:B0W44_04295"/>
<evidence type="ECO:0000256" key="1">
    <source>
        <dbReference type="ARBA" id="ARBA00004370"/>
    </source>
</evidence>
<dbReference type="InterPro" id="IPR036138">
    <property type="entry name" value="PBP_dimer_sf"/>
</dbReference>
<reference evidence="8 9" key="1">
    <citation type="journal article" date="2015" name="Int. J. Syst. Evol. Microbiol.">
        <title>Novibacillus thermophilus gen. nov., sp. nov., a Gram-staining-negative and moderately thermophilic member of the family Thermoactinomycetaceae.</title>
        <authorList>
            <person name="Yang G."/>
            <person name="Chen J."/>
            <person name="Zhou S."/>
        </authorList>
    </citation>
    <scope>NUCLEOTIDE SEQUENCE [LARGE SCALE GENOMIC DNA]</scope>
    <source>
        <strain evidence="8 9">SG-1</strain>
    </source>
</reference>
<dbReference type="GO" id="GO:0071555">
    <property type="term" value="P:cell wall organization"/>
    <property type="evidence" value="ECO:0007669"/>
    <property type="project" value="TreeGrafter"/>
</dbReference>
<dbReference type="GO" id="GO:0005886">
    <property type="term" value="C:plasma membrane"/>
    <property type="evidence" value="ECO:0007669"/>
    <property type="project" value="TreeGrafter"/>
</dbReference>
<dbReference type="STRING" id="1471761.B0W44_04295"/>
<comment type="similarity">
    <text evidence="2">Belongs to the transpeptidase family.</text>
</comment>
<dbReference type="SUPFAM" id="SSF54427">
    <property type="entry name" value="NTF2-like"/>
    <property type="match status" value="1"/>
</dbReference>